<dbReference type="Gene3D" id="3.30.565.10">
    <property type="entry name" value="Histidine kinase-like ATPase, C-terminal domain"/>
    <property type="match status" value="1"/>
</dbReference>
<evidence type="ECO:0000256" key="9">
    <source>
        <dbReference type="ARBA" id="ARBA00022777"/>
    </source>
</evidence>
<keyword evidence="8" id="KW-0547">Nucleotide-binding</keyword>
<feature type="domain" description="Histidine kinase" evidence="15">
    <location>
        <begin position="238"/>
        <end position="454"/>
    </location>
</feature>
<dbReference type="EC" id="2.7.13.3" evidence="3"/>
<keyword evidence="9 17" id="KW-0418">Kinase</keyword>
<dbReference type="SMART" id="SM00388">
    <property type="entry name" value="HisKA"/>
    <property type="match status" value="1"/>
</dbReference>
<dbReference type="GO" id="GO:0016301">
    <property type="term" value="F:kinase activity"/>
    <property type="evidence" value="ECO:0007669"/>
    <property type="project" value="UniProtKB-KW"/>
</dbReference>
<keyword evidence="10" id="KW-0067">ATP-binding</keyword>
<evidence type="ECO:0000256" key="13">
    <source>
        <dbReference type="ARBA" id="ARBA00023136"/>
    </source>
</evidence>
<dbReference type="Pfam" id="PF00512">
    <property type="entry name" value="HisKA"/>
    <property type="match status" value="1"/>
</dbReference>
<feature type="domain" description="HAMP" evidence="16">
    <location>
        <begin position="178"/>
        <end position="230"/>
    </location>
</feature>
<keyword evidence="18" id="KW-1185">Reference proteome</keyword>
<evidence type="ECO:0000313" key="17">
    <source>
        <dbReference type="EMBL" id="MDQ0272773.1"/>
    </source>
</evidence>
<evidence type="ECO:0000259" key="15">
    <source>
        <dbReference type="PROSITE" id="PS50109"/>
    </source>
</evidence>
<dbReference type="InterPro" id="IPR004358">
    <property type="entry name" value="Sig_transdc_His_kin-like_C"/>
</dbReference>
<dbReference type="SUPFAM" id="SSF55874">
    <property type="entry name" value="ATPase domain of HSP90 chaperone/DNA topoisomerase II/histidine kinase"/>
    <property type="match status" value="1"/>
</dbReference>
<evidence type="ECO:0000259" key="16">
    <source>
        <dbReference type="PROSITE" id="PS50885"/>
    </source>
</evidence>
<evidence type="ECO:0000256" key="6">
    <source>
        <dbReference type="ARBA" id="ARBA00022679"/>
    </source>
</evidence>
<dbReference type="EMBL" id="JAUSUB010000028">
    <property type="protein sequence ID" value="MDQ0272773.1"/>
    <property type="molecule type" value="Genomic_DNA"/>
</dbReference>
<sequence length="463" mass="52037">MKKLSIKLGLVFFLIIFGLEVSMFFFLHSALVDSRVEEELIALQARGNSHRDILEKNFDQMTLSHVALMESEANTDVVVTDKNKNVLDTSLPPQSVEKYIKESSTDIPREGIIVEEHWKDEAYIATVSPIQGQHAGYVYMFQNTDSIHALIDRLNKHFLITGLIAVALTIAIIIILSKGLVKPLNKMKAATAKISKGDFSVTLPKTGNDELGELSKSIQLLANDLNYLRKERSDFLASISHELRTPLTYIKGYADIVQNRNLTPGERRNYLNIITEETKRLSDLVTDLFDLAKIDNNSFVIHKEPIDLPDFIRRIEQKLTPAFQEKKMKLIVHCPTKLYVLADPARLEQILYNLLDNALKYSKSGTFTELTVHINDQDVHIIIKDTGKGIPAEDLPHLFNRFYRVEKSRTRASGGSGMGLAIVKELITAHGGTITLESDMGKGTQLDIRLEGALLNEDDLTRG</sequence>
<dbReference type="Pfam" id="PF02518">
    <property type="entry name" value="HATPase_c"/>
    <property type="match status" value="1"/>
</dbReference>
<dbReference type="PROSITE" id="PS50109">
    <property type="entry name" value="HIS_KIN"/>
    <property type="match status" value="1"/>
</dbReference>
<dbReference type="InterPro" id="IPR050398">
    <property type="entry name" value="HssS/ArlS-like"/>
</dbReference>
<keyword evidence="11 14" id="KW-1133">Transmembrane helix</keyword>
<evidence type="ECO:0000256" key="7">
    <source>
        <dbReference type="ARBA" id="ARBA00022692"/>
    </source>
</evidence>
<dbReference type="PRINTS" id="PR00344">
    <property type="entry name" value="BCTRLSENSOR"/>
</dbReference>
<organism evidence="17 18">
    <name type="scientific">Cytobacillus purgationiresistens</name>
    <dbReference type="NCBI Taxonomy" id="863449"/>
    <lineage>
        <taxon>Bacteria</taxon>
        <taxon>Bacillati</taxon>
        <taxon>Bacillota</taxon>
        <taxon>Bacilli</taxon>
        <taxon>Bacillales</taxon>
        <taxon>Bacillaceae</taxon>
        <taxon>Cytobacillus</taxon>
    </lineage>
</organism>
<keyword evidence="5" id="KW-0597">Phosphoprotein</keyword>
<keyword evidence="6" id="KW-0808">Transferase</keyword>
<evidence type="ECO:0000256" key="5">
    <source>
        <dbReference type="ARBA" id="ARBA00022553"/>
    </source>
</evidence>
<gene>
    <name evidence="17" type="ORF">J2S17_004666</name>
</gene>
<keyword evidence="12" id="KW-0902">Two-component regulatory system</keyword>
<dbReference type="RefSeq" id="WP_307478230.1">
    <property type="nucleotide sequence ID" value="NZ_JAUSUB010000028.1"/>
</dbReference>
<evidence type="ECO:0000313" key="18">
    <source>
        <dbReference type="Proteomes" id="UP001238088"/>
    </source>
</evidence>
<reference evidence="17 18" key="1">
    <citation type="submission" date="2023-07" db="EMBL/GenBank/DDBJ databases">
        <title>Genomic Encyclopedia of Type Strains, Phase IV (KMG-IV): sequencing the most valuable type-strain genomes for metagenomic binning, comparative biology and taxonomic classification.</title>
        <authorList>
            <person name="Goeker M."/>
        </authorList>
    </citation>
    <scope>NUCLEOTIDE SEQUENCE [LARGE SCALE GENOMIC DNA]</scope>
    <source>
        <strain evidence="17 18">DSM 23494</strain>
    </source>
</reference>
<comment type="catalytic activity">
    <reaction evidence="1">
        <text>ATP + protein L-histidine = ADP + protein N-phospho-L-histidine.</text>
        <dbReference type="EC" id="2.7.13.3"/>
    </reaction>
</comment>
<dbReference type="InterPro" id="IPR036097">
    <property type="entry name" value="HisK_dim/P_sf"/>
</dbReference>
<feature type="transmembrane region" description="Helical" evidence="14">
    <location>
        <begin position="6"/>
        <end position="27"/>
    </location>
</feature>
<dbReference type="InterPro" id="IPR036890">
    <property type="entry name" value="HATPase_C_sf"/>
</dbReference>
<dbReference type="SMART" id="SM00387">
    <property type="entry name" value="HATPase_c"/>
    <property type="match status" value="1"/>
</dbReference>
<evidence type="ECO:0000256" key="12">
    <source>
        <dbReference type="ARBA" id="ARBA00023012"/>
    </source>
</evidence>
<dbReference type="SMART" id="SM00304">
    <property type="entry name" value="HAMP"/>
    <property type="match status" value="1"/>
</dbReference>
<name>A0ABU0ANA6_9BACI</name>
<dbReference type="PANTHER" id="PTHR45528:SF1">
    <property type="entry name" value="SENSOR HISTIDINE KINASE CPXA"/>
    <property type="match status" value="1"/>
</dbReference>
<dbReference type="SUPFAM" id="SSF47384">
    <property type="entry name" value="Homodimeric domain of signal transducing histidine kinase"/>
    <property type="match status" value="1"/>
</dbReference>
<comment type="subcellular location">
    <subcellularLocation>
        <location evidence="2">Cell membrane</location>
        <topology evidence="2">Multi-pass membrane protein</topology>
    </subcellularLocation>
</comment>
<dbReference type="SUPFAM" id="SSF158472">
    <property type="entry name" value="HAMP domain-like"/>
    <property type="match status" value="1"/>
</dbReference>
<dbReference type="PROSITE" id="PS50885">
    <property type="entry name" value="HAMP"/>
    <property type="match status" value="1"/>
</dbReference>
<dbReference type="CDD" id="cd00075">
    <property type="entry name" value="HATPase"/>
    <property type="match status" value="1"/>
</dbReference>
<dbReference type="Pfam" id="PF00672">
    <property type="entry name" value="HAMP"/>
    <property type="match status" value="1"/>
</dbReference>
<dbReference type="Proteomes" id="UP001238088">
    <property type="component" value="Unassembled WGS sequence"/>
</dbReference>
<dbReference type="Gene3D" id="6.10.340.10">
    <property type="match status" value="1"/>
</dbReference>
<evidence type="ECO:0000256" key="11">
    <source>
        <dbReference type="ARBA" id="ARBA00022989"/>
    </source>
</evidence>
<comment type="caution">
    <text evidence="17">The sequence shown here is derived from an EMBL/GenBank/DDBJ whole genome shotgun (WGS) entry which is preliminary data.</text>
</comment>
<evidence type="ECO:0000256" key="1">
    <source>
        <dbReference type="ARBA" id="ARBA00000085"/>
    </source>
</evidence>
<dbReference type="InterPro" id="IPR005467">
    <property type="entry name" value="His_kinase_dom"/>
</dbReference>
<evidence type="ECO:0000256" key="10">
    <source>
        <dbReference type="ARBA" id="ARBA00022840"/>
    </source>
</evidence>
<proteinExistence type="predicted"/>
<dbReference type="Gene3D" id="1.10.287.130">
    <property type="match status" value="1"/>
</dbReference>
<accession>A0ABU0ANA6</accession>
<dbReference type="CDD" id="cd06225">
    <property type="entry name" value="HAMP"/>
    <property type="match status" value="1"/>
</dbReference>
<keyword evidence="4" id="KW-1003">Cell membrane</keyword>
<evidence type="ECO:0000256" key="14">
    <source>
        <dbReference type="SAM" id="Phobius"/>
    </source>
</evidence>
<dbReference type="InterPro" id="IPR003661">
    <property type="entry name" value="HisK_dim/P_dom"/>
</dbReference>
<dbReference type="CDD" id="cd00082">
    <property type="entry name" value="HisKA"/>
    <property type="match status" value="1"/>
</dbReference>
<evidence type="ECO:0000256" key="8">
    <source>
        <dbReference type="ARBA" id="ARBA00022741"/>
    </source>
</evidence>
<evidence type="ECO:0000256" key="4">
    <source>
        <dbReference type="ARBA" id="ARBA00022475"/>
    </source>
</evidence>
<dbReference type="InterPro" id="IPR003594">
    <property type="entry name" value="HATPase_dom"/>
</dbReference>
<protein>
    <recommendedName>
        <fullName evidence="3">histidine kinase</fullName>
        <ecNumber evidence="3">2.7.13.3</ecNumber>
    </recommendedName>
</protein>
<feature type="transmembrane region" description="Helical" evidence="14">
    <location>
        <begin position="158"/>
        <end position="177"/>
    </location>
</feature>
<dbReference type="PANTHER" id="PTHR45528">
    <property type="entry name" value="SENSOR HISTIDINE KINASE CPXA"/>
    <property type="match status" value="1"/>
</dbReference>
<keyword evidence="7 14" id="KW-0812">Transmembrane</keyword>
<keyword evidence="13 14" id="KW-0472">Membrane</keyword>
<evidence type="ECO:0000256" key="2">
    <source>
        <dbReference type="ARBA" id="ARBA00004651"/>
    </source>
</evidence>
<dbReference type="InterPro" id="IPR003660">
    <property type="entry name" value="HAMP_dom"/>
</dbReference>
<evidence type="ECO:0000256" key="3">
    <source>
        <dbReference type="ARBA" id="ARBA00012438"/>
    </source>
</evidence>